<gene>
    <name evidence="1" type="ORF">CLV78_10240</name>
</gene>
<protein>
    <recommendedName>
        <fullName evidence="3">Acetyltransferase (GNAT) family protein</fullName>
    </recommendedName>
</protein>
<dbReference type="RefSeq" id="WP_106203817.1">
    <property type="nucleotide sequence ID" value="NZ_PVTD01000002.1"/>
</dbReference>
<proteinExistence type="predicted"/>
<reference evidence="1 2" key="1">
    <citation type="submission" date="2018-03" db="EMBL/GenBank/DDBJ databases">
        <title>Genomic Encyclopedia of Archaeal and Bacterial Type Strains, Phase II (KMG-II): from individual species to whole genera.</title>
        <authorList>
            <person name="Goeker M."/>
        </authorList>
    </citation>
    <scope>NUCLEOTIDE SEQUENCE [LARGE SCALE GENOMIC DNA]</scope>
    <source>
        <strain evidence="1 2">DSM 29328</strain>
    </source>
</reference>
<name>A0A2T0RUQ1_9RHOB</name>
<accession>A0A2T0RUQ1</accession>
<comment type="caution">
    <text evidence="1">The sequence shown here is derived from an EMBL/GenBank/DDBJ whole genome shotgun (WGS) entry which is preliminary data.</text>
</comment>
<evidence type="ECO:0000313" key="2">
    <source>
        <dbReference type="Proteomes" id="UP000239480"/>
    </source>
</evidence>
<keyword evidence="2" id="KW-1185">Reference proteome</keyword>
<dbReference type="EMBL" id="PVTD01000002">
    <property type="protein sequence ID" value="PRY24868.1"/>
    <property type="molecule type" value="Genomic_DNA"/>
</dbReference>
<evidence type="ECO:0000313" key="1">
    <source>
        <dbReference type="EMBL" id="PRY24868.1"/>
    </source>
</evidence>
<dbReference type="Proteomes" id="UP000239480">
    <property type="component" value="Unassembled WGS sequence"/>
</dbReference>
<evidence type="ECO:0008006" key="3">
    <source>
        <dbReference type="Google" id="ProtNLM"/>
    </source>
</evidence>
<dbReference type="InterPro" id="IPR016181">
    <property type="entry name" value="Acyl_CoA_acyltransferase"/>
</dbReference>
<dbReference type="Gene3D" id="3.40.630.30">
    <property type="match status" value="1"/>
</dbReference>
<organism evidence="1 2">
    <name type="scientific">Aliiruegeria haliotis</name>
    <dbReference type="NCBI Taxonomy" id="1280846"/>
    <lineage>
        <taxon>Bacteria</taxon>
        <taxon>Pseudomonadati</taxon>
        <taxon>Pseudomonadota</taxon>
        <taxon>Alphaproteobacteria</taxon>
        <taxon>Rhodobacterales</taxon>
        <taxon>Roseobacteraceae</taxon>
        <taxon>Aliiruegeria</taxon>
    </lineage>
</organism>
<sequence length="282" mass="30021">MTQAFNQGTASVTLFPEAPDWDGAPTMALGKFTCKSAEDGATVLTEASEAARRAGARRLLGPMDGTTWNSYRLVIESDGSAPFLMEPTSGPSDIAAFEGAGFAPIARYFSAGVALADMRNPPPGETDIEVAPWDGTDPEAHFSQVYDLSLSAFAGNAFYTPISREAFLGMYLPYVPVLRKEFVLFARNARGSLVGFLFGIPNYAAGPSPDAVILKTYASLQHGAGQALAHAFHHAALDAGFTTAIHALIHETNTSAQRSAQLGAHVFRRYALMGRRLDDDAG</sequence>
<dbReference type="SUPFAM" id="SSF55729">
    <property type="entry name" value="Acyl-CoA N-acyltransferases (Nat)"/>
    <property type="match status" value="1"/>
</dbReference>
<dbReference type="AlphaFoldDB" id="A0A2T0RUQ1"/>